<evidence type="ECO:0000313" key="2">
    <source>
        <dbReference type="EMBL" id="KMM72694.1"/>
    </source>
</evidence>
<dbReference type="Proteomes" id="UP000054567">
    <property type="component" value="Unassembled WGS sequence"/>
</dbReference>
<feature type="region of interest" description="Disordered" evidence="1">
    <location>
        <begin position="152"/>
        <end position="187"/>
    </location>
</feature>
<dbReference type="OrthoDB" id="371463at2759"/>
<evidence type="ECO:0000313" key="3">
    <source>
        <dbReference type="Proteomes" id="UP000054567"/>
    </source>
</evidence>
<proteinExistence type="predicted"/>
<organism evidence="2 3">
    <name type="scientific">Coccidioides posadasii RMSCC 3488</name>
    <dbReference type="NCBI Taxonomy" id="454284"/>
    <lineage>
        <taxon>Eukaryota</taxon>
        <taxon>Fungi</taxon>
        <taxon>Dikarya</taxon>
        <taxon>Ascomycota</taxon>
        <taxon>Pezizomycotina</taxon>
        <taxon>Eurotiomycetes</taxon>
        <taxon>Eurotiomycetidae</taxon>
        <taxon>Onygenales</taxon>
        <taxon>Onygenaceae</taxon>
        <taxon>Coccidioides</taxon>
    </lineage>
</organism>
<gene>
    <name evidence="2" type="ORF">CPAG_08988</name>
</gene>
<dbReference type="VEuPathDB" id="FungiDB:CPAG_08988"/>
<sequence length="187" mass="21027">MVVYVLHGFRWPRVGTLNAPGICAHIVSYNLLDAAAEYLQEPATCRAILQSFRRIDPNIPYHLPDLRIIEQYDPDDIGDTALRQPYAFVAAKVITMPDEGRPGQMLSLNIGEIIEKGPELSPGGPEALRRLRDFLAPEENIGWWVVYNGDPERAFPKSDEGDSATEDDSVEQEDSERDDESKEETRS</sequence>
<reference evidence="3" key="2">
    <citation type="journal article" date="2009" name="Genome Res.">
        <title>Comparative genomic analyses of the human fungal pathogens Coccidioides and their relatives.</title>
        <authorList>
            <person name="Sharpton T.J."/>
            <person name="Stajich J.E."/>
            <person name="Rounsley S.D."/>
            <person name="Gardner M.J."/>
            <person name="Wortman J.R."/>
            <person name="Jordar V.S."/>
            <person name="Maiti R."/>
            <person name="Kodira C.D."/>
            <person name="Neafsey D.E."/>
            <person name="Zeng Q."/>
            <person name="Hung C.-Y."/>
            <person name="McMahan C."/>
            <person name="Muszewska A."/>
            <person name="Grynberg M."/>
            <person name="Mandel M.A."/>
            <person name="Kellner E.M."/>
            <person name="Barker B.M."/>
            <person name="Galgiani J.N."/>
            <person name="Orbach M.J."/>
            <person name="Kirkland T.N."/>
            <person name="Cole G.T."/>
            <person name="Henn M.R."/>
            <person name="Birren B.W."/>
            <person name="Taylor J.W."/>
        </authorList>
    </citation>
    <scope>NUCLEOTIDE SEQUENCE [LARGE SCALE GENOMIC DNA]</scope>
    <source>
        <strain evidence="3">RMSCC 3488</strain>
    </source>
</reference>
<name>A0A0J6FUA8_COCPO</name>
<protein>
    <submittedName>
        <fullName evidence="2">Uncharacterized protein</fullName>
    </submittedName>
</protein>
<dbReference type="AlphaFoldDB" id="A0A0J6FUA8"/>
<dbReference type="EMBL" id="DS268114">
    <property type="protein sequence ID" value="KMM72694.1"/>
    <property type="molecule type" value="Genomic_DNA"/>
</dbReference>
<evidence type="ECO:0000256" key="1">
    <source>
        <dbReference type="SAM" id="MobiDB-lite"/>
    </source>
</evidence>
<accession>A0A0J6FUA8</accession>
<feature type="compositionally biased region" description="Acidic residues" evidence="1">
    <location>
        <begin position="161"/>
        <end position="178"/>
    </location>
</feature>
<reference evidence="3" key="3">
    <citation type="journal article" date="2010" name="Genome Res.">
        <title>Population genomic sequencing of Coccidioides fungi reveals recent hybridization and transposon control.</title>
        <authorList>
            <person name="Neafsey D.E."/>
            <person name="Barker B.M."/>
            <person name="Sharpton T.J."/>
            <person name="Stajich J.E."/>
            <person name="Park D.J."/>
            <person name="Whiston E."/>
            <person name="Hung C.-Y."/>
            <person name="McMahan C."/>
            <person name="White J."/>
            <person name="Sykes S."/>
            <person name="Heiman D."/>
            <person name="Young S."/>
            <person name="Zeng Q."/>
            <person name="Abouelleil A."/>
            <person name="Aftuck L."/>
            <person name="Bessette D."/>
            <person name="Brown A."/>
            <person name="FitzGerald M."/>
            <person name="Lui A."/>
            <person name="Macdonald J.P."/>
            <person name="Priest M."/>
            <person name="Orbach M.J."/>
            <person name="Galgiani J.N."/>
            <person name="Kirkland T.N."/>
            <person name="Cole G.T."/>
            <person name="Birren B.W."/>
            <person name="Henn M.R."/>
            <person name="Taylor J.W."/>
            <person name="Rounsley S.D."/>
        </authorList>
    </citation>
    <scope>NUCLEOTIDE SEQUENCE [LARGE SCALE GENOMIC DNA]</scope>
    <source>
        <strain evidence="3">RMSCC 3488</strain>
    </source>
</reference>
<reference evidence="2 3" key="1">
    <citation type="submission" date="2007-06" db="EMBL/GenBank/DDBJ databases">
        <title>The Genome Sequence of Coccidioides posadasii RMSCC_3488.</title>
        <authorList>
            <consortium name="Coccidioides Genome Resources Consortium"/>
            <consortium name="The Broad Institute Genome Sequencing Platform"/>
            <person name="Henn M.R."/>
            <person name="Sykes S."/>
            <person name="Young S."/>
            <person name="Jaffe D."/>
            <person name="Berlin A."/>
            <person name="Alvarez P."/>
            <person name="Butler J."/>
            <person name="Gnerre S."/>
            <person name="Grabherr M."/>
            <person name="Mauceli E."/>
            <person name="Brockman W."/>
            <person name="Kodira C."/>
            <person name="Alvarado L."/>
            <person name="Zeng Q."/>
            <person name="Crawford M."/>
            <person name="Antoine C."/>
            <person name="Devon K."/>
            <person name="Galgiani J."/>
            <person name="Orsborn K."/>
            <person name="Lewis M.L."/>
            <person name="Nusbaum C."/>
            <person name="Galagan J."/>
            <person name="Birren B."/>
        </authorList>
    </citation>
    <scope>NUCLEOTIDE SEQUENCE [LARGE SCALE GENOMIC DNA]</scope>
    <source>
        <strain evidence="2 3">RMSCC 3488</strain>
    </source>
</reference>